<dbReference type="Proteomes" id="UP000194837">
    <property type="component" value="Unassembled WGS sequence"/>
</dbReference>
<sequence length="452" mass="45812">MRWGGRAAQPLSRLGASGGGVRAATAPSGRSTTVGPAETGLLSGVMSDDARHPDPDPRTSWTARRGPLLTVALIVGISPFATDLYIPGLPAIAADLDASTASVQLTLTAFLVAFAAGQLVVGPISDGVGRRRILLAGTALFTLASIVCAISPDVTTLILARVVQGLGGAAAAVSARAMVGDASTGTLRSRLFATLAVVNSVGPVVAPLVGGLVLTFSSWRAAFVVLAALGLALTIAAARLLPETLVRSGAGGTSPRAVLGRMAELLRIPRFRWYLVTGCAATIGFFSYIATSSFVFQEQYGFSEGLYTLVFASNASCMIASTLVFRRLIGRFAEDRLFTIGLVTCAIGSTLVLVGAVAGIGPALVWPALALVTAGWGWVIPGSITLTQALGHRHPGTASALVGGLQFGLGGMATPLTGALGGTATAMGALMTGFIVVGLAAQLWASRARSGG</sequence>
<feature type="transmembrane region" description="Helical" evidence="9">
    <location>
        <begin position="191"/>
        <end position="215"/>
    </location>
</feature>
<dbReference type="CDD" id="cd17320">
    <property type="entry name" value="MFS_MdfA_MDR_like"/>
    <property type="match status" value="1"/>
</dbReference>
<evidence type="ECO:0000256" key="7">
    <source>
        <dbReference type="ARBA" id="ARBA00023136"/>
    </source>
</evidence>
<feature type="transmembrane region" description="Helical" evidence="9">
    <location>
        <begin position="306"/>
        <end position="325"/>
    </location>
</feature>
<feature type="transmembrane region" description="Helical" evidence="9">
    <location>
        <begin position="133"/>
        <end position="152"/>
    </location>
</feature>
<feature type="transmembrane region" description="Helical" evidence="9">
    <location>
        <begin position="221"/>
        <end position="241"/>
    </location>
</feature>
<evidence type="ECO:0000256" key="3">
    <source>
        <dbReference type="ARBA" id="ARBA00022448"/>
    </source>
</evidence>
<name>A0A251Y9Q3_9MICO</name>
<evidence type="ECO:0000256" key="5">
    <source>
        <dbReference type="ARBA" id="ARBA00022692"/>
    </source>
</evidence>
<evidence type="ECO:0000313" key="11">
    <source>
        <dbReference type="EMBL" id="OUE20818.1"/>
    </source>
</evidence>
<dbReference type="InterPro" id="IPR011701">
    <property type="entry name" value="MFS"/>
</dbReference>
<keyword evidence="6 9" id="KW-1133">Transmembrane helix</keyword>
<dbReference type="InterPro" id="IPR020846">
    <property type="entry name" value="MFS_dom"/>
</dbReference>
<dbReference type="GO" id="GO:1990961">
    <property type="term" value="P:xenobiotic detoxification by transmembrane export across the plasma membrane"/>
    <property type="evidence" value="ECO:0007669"/>
    <property type="project" value="InterPro"/>
</dbReference>
<dbReference type="PANTHER" id="PTHR42718">
    <property type="entry name" value="MAJOR FACILITATOR SUPERFAMILY MULTIDRUG TRANSPORTER MFSC"/>
    <property type="match status" value="1"/>
</dbReference>
<accession>A0A251Y9Q3</accession>
<keyword evidence="3" id="KW-0813">Transport</keyword>
<proteinExistence type="inferred from homology"/>
<dbReference type="PROSITE" id="PS50850">
    <property type="entry name" value="MFS"/>
    <property type="match status" value="1"/>
</dbReference>
<feature type="transmembrane region" description="Helical" evidence="9">
    <location>
        <begin position="364"/>
        <end position="386"/>
    </location>
</feature>
<feature type="transmembrane region" description="Helical" evidence="9">
    <location>
        <begin position="158"/>
        <end position="179"/>
    </location>
</feature>
<evidence type="ECO:0000256" key="1">
    <source>
        <dbReference type="ARBA" id="ARBA00004651"/>
    </source>
</evidence>
<dbReference type="PANTHER" id="PTHR42718:SF9">
    <property type="entry name" value="MAJOR FACILITATOR SUPERFAMILY MULTIDRUG TRANSPORTER MFSC"/>
    <property type="match status" value="1"/>
</dbReference>
<gene>
    <name evidence="11" type="primary">bcr_2</name>
    <name evidence="11" type="ORF">BFL34_01636</name>
</gene>
<evidence type="ECO:0000256" key="9">
    <source>
        <dbReference type="SAM" id="Phobius"/>
    </source>
</evidence>
<feature type="domain" description="Major facilitator superfamily (MFS) profile" evidence="10">
    <location>
        <begin position="67"/>
        <end position="450"/>
    </location>
</feature>
<feature type="transmembrane region" description="Helical" evidence="9">
    <location>
        <begin position="101"/>
        <end position="121"/>
    </location>
</feature>
<comment type="similarity">
    <text evidence="2">Belongs to the major facilitator superfamily. Bcr/CmlA family.</text>
</comment>
<dbReference type="InterPro" id="IPR004812">
    <property type="entry name" value="Efflux_drug-R_Bcr/CmlA"/>
</dbReference>
<comment type="caution">
    <text evidence="11">The sequence shown here is derived from an EMBL/GenBank/DDBJ whole genome shotgun (WGS) entry which is preliminary data.</text>
</comment>
<dbReference type="EMBL" id="MDJW01000008">
    <property type="protein sequence ID" value="OUE20818.1"/>
    <property type="molecule type" value="Genomic_DNA"/>
</dbReference>
<feature type="compositionally biased region" description="Basic and acidic residues" evidence="8">
    <location>
        <begin position="48"/>
        <end position="57"/>
    </location>
</feature>
<dbReference type="SUPFAM" id="SSF103473">
    <property type="entry name" value="MFS general substrate transporter"/>
    <property type="match status" value="1"/>
</dbReference>
<evidence type="ECO:0000313" key="12">
    <source>
        <dbReference type="Proteomes" id="UP000194837"/>
    </source>
</evidence>
<keyword evidence="7 9" id="KW-0472">Membrane</keyword>
<protein>
    <submittedName>
        <fullName evidence="11">Bicyclomycin resistance protein</fullName>
    </submittedName>
</protein>
<dbReference type="PROSITE" id="PS00216">
    <property type="entry name" value="SUGAR_TRANSPORT_1"/>
    <property type="match status" value="1"/>
</dbReference>
<keyword evidence="4" id="KW-1003">Cell membrane</keyword>
<dbReference type="GO" id="GO:0042910">
    <property type="term" value="F:xenobiotic transmembrane transporter activity"/>
    <property type="evidence" value="ECO:0007669"/>
    <property type="project" value="InterPro"/>
</dbReference>
<feature type="transmembrane region" description="Helical" evidence="9">
    <location>
        <begin position="426"/>
        <end position="445"/>
    </location>
</feature>
<organism evidence="11 12">
    <name type="scientific">Clavibacter michiganensis</name>
    <dbReference type="NCBI Taxonomy" id="28447"/>
    <lineage>
        <taxon>Bacteria</taxon>
        <taxon>Bacillati</taxon>
        <taxon>Actinomycetota</taxon>
        <taxon>Actinomycetes</taxon>
        <taxon>Micrococcales</taxon>
        <taxon>Microbacteriaceae</taxon>
        <taxon>Clavibacter</taxon>
    </lineage>
</organism>
<dbReference type="GO" id="GO:0005886">
    <property type="term" value="C:plasma membrane"/>
    <property type="evidence" value="ECO:0007669"/>
    <property type="project" value="UniProtKB-SubCell"/>
</dbReference>
<reference evidence="11 12" key="1">
    <citation type="submission" date="2016-08" db="EMBL/GenBank/DDBJ databases">
        <title>Genome sequence of Clavibacter michiganensis spp strain CFBP7494.</title>
        <authorList>
            <person name="Thapa S.P."/>
            <person name="Coaker G."/>
            <person name="Jacques M.-A."/>
        </authorList>
    </citation>
    <scope>NUCLEOTIDE SEQUENCE [LARGE SCALE GENOMIC DNA]</scope>
    <source>
        <strain evidence="11">CFBP7494</strain>
    </source>
</reference>
<feature type="transmembrane region" description="Helical" evidence="9">
    <location>
        <begin position="271"/>
        <end position="294"/>
    </location>
</feature>
<evidence type="ECO:0000256" key="4">
    <source>
        <dbReference type="ARBA" id="ARBA00022475"/>
    </source>
</evidence>
<feature type="transmembrane region" description="Helical" evidence="9">
    <location>
        <begin position="398"/>
        <end position="420"/>
    </location>
</feature>
<dbReference type="NCBIfam" id="TIGR00710">
    <property type="entry name" value="efflux_Bcr_CflA"/>
    <property type="match status" value="1"/>
</dbReference>
<feature type="region of interest" description="Disordered" evidence="8">
    <location>
        <begin position="1"/>
        <end position="61"/>
    </location>
</feature>
<evidence type="ECO:0000259" key="10">
    <source>
        <dbReference type="PROSITE" id="PS50850"/>
    </source>
</evidence>
<dbReference type="Gene3D" id="1.20.1720.10">
    <property type="entry name" value="Multidrug resistance protein D"/>
    <property type="match status" value="1"/>
</dbReference>
<comment type="subcellular location">
    <subcellularLocation>
        <location evidence="1">Cell membrane</location>
        <topology evidence="1">Multi-pass membrane protein</topology>
    </subcellularLocation>
</comment>
<evidence type="ECO:0000256" key="6">
    <source>
        <dbReference type="ARBA" id="ARBA00022989"/>
    </source>
</evidence>
<dbReference type="InterPro" id="IPR036259">
    <property type="entry name" value="MFS_trans_sf"/>
</dbReference>
<dbReference type="Pfam" id="PF07690">
    <property type="entry name" value="MFS_1"/>
    <property type="match status" value="1"/>
</dbReference>
<dbReference type="InterPro" id="IPR005829">
    <property type="entry name" value="Sugar_transporter_CS"/>
</dbReference>
<evidence type="ECO:0000256" key="2">
    <source>
        <dbReference type="ARBA" id="ARBA00006236"/>
    </source>
</evidence>
<dbReference type="AlphaFoldDB" id="A0A251Y9Q3"/>
<keyword evidence="5 9" id="KW-0812">Transmembrane</keyword>
<feature type="transmembrane region" description="Helical" evidence="9">
    <location>
        <begin position="68"/>
        <end position="89"/>
    </location>
</feature>
<feature type="transmembrane region" description="Helical" evidence="9">
    <location>
        <begin position="337"/>
        <end position="358"/>
    </location>
</feature>
<evidence type="ECO:0000256" key="8">
    <source>
        <dbReference type="SAM" id="MobiDB-lite"/>
    </source>
</evidence>